<protein>
    <submittedName>
        <fullName evidence="2">Uncharacterized protein</fullName>
    </submittedName>
</protein>
<evidence type="ECO:0000313" key="2">
    <source>
        <dbReference type="WBParaSite" id="PS1159_v2.g6034.t1"/>
    </source>
</evidence>
<accession>A0AC35GKR6</accession>
<dbReference type="WBParaSite" id="PS1159_v2.g6034.t1">
    <property type="protein sequence ID" value="PS1159_v2.g6034.t1"/>
    <property type="gene ID" value="PS1159_v2.g6034"/>
</dbReference>
<sequence length="196" mass="22681">MIAGFTLKEDSYELREGCDDIGVPFILADVRKIRDKRFELALLSVYNQSEEHREGGSTFANAIYWVSFEIAGKYIFCINLLSFIFQILIKLFILVIIMQLVILEFVTFSSARDEIIIFSAKEPQIVFDSNNEIKPKGDNNQDKPAPIYTWTQSHDEIQCFPNSRKNGFRFFWFKNVKNGFYKKLLVPMDSCGADLC</sequence>
<evidence type="ECO:0000313" key="1">
    <source>
        <dbReference type="Proteomes" id="UP000887580"/>
    </source>
</evidence>
<name>A0AC35GKR6_9BILA</name>
<proteinExistence type="predicted"/>
<organism evidence="1 2">
    <name type="scientific">Panagrolaimus sp. PS1159</name>
    <dbReference type="NCBI Taxonomy" id="55785"/>
    <lineage>
        <taxon>Eukaryota</taxon>
        <taxon>Metazoa</taxon>
        <taxon>Ecdysozoa</taxon>
        <taxon>Nematoda</taxon>
        <taxon>Chromadorea</taxon>
        <taxon>Rhabditida</taxon>
        <taxon>Tylenchina</taxon>
        <taxon>Panagrolaimomorpha</taxon>
        <taxon>Panagrolaimoidea</taxon>
        <taxon>Panagrolaimidae</taxon>
        <taxon>Panagrolaimus</taxon>
    </lineage>
</organism>
<reference evidence="2" key="1">
    <citation type="submission" date="2022-11" db="UniProtKB">
        <authorList>
            <consortium name="WormBaseParasite"/>
        </authorList>
    </citation>
    <scope>IDENTIFICATION</scope>
</reference>
<dbReference type="Proteomes" id="UP000887580">
    <property type="component" value="Unplaced"/>
</dbReference>